<proteinExistence type="predicted"/>
<protein>
    <submittedName>
        <fullName evidence="5">Vancomycin resistance protein YoaR, contains peptidoglycan-binding and VanW domains</fullName>
    </submittedName>
</protein>
<sequence length="517" mass="57279">MGEAVFLPLRKSENNCYRKLGVYLQQKGVRSHRREARHEAHKKKIMIGALVVVLVVLAGVLGYYFYHRHQVLKLLSAEGIYQGVTVDGISLEGMTKEEALATLEEKYVTEVNGQVLTFQFDEETKWEVPFTDLGAGYHLEEAVEQAYNTGREGTDKERFQVGAQLLKEGIDIPLEYSYDTEKMKAKLTEIAEEFDRHAVDSTVSRKNGKFVVTPEETGRIMDQEKTEANAAAVLDTRMSGTAKIEAEVEEPKITAEANSHVTDLIGSFKTTYTMSDKNRNTNLEVGCNYINGTVLAPGETFSANVELGPQTYEGGYKDAAVYNNGKVEKDVAGGVCQVTTTLYNAVIDAELEIVERHPHSMTVGYVPLGRDAAVAGNYKDLKFKNNTEYPVLIEAYASGGNLVMNIYGHEVHSSSHRVEYETVYEETIPKPAEVVTEDPDMPEGERKVTSTGKTGAKVSVYKIVYENGKQVSREWFSSSSYRATADQVTVGTKKAEEKKEETTADTASTEQPGFGIQ</sequence>
<dbReference type="Pfam" id="PF07501">
    <property type="entry name" value="G5"/>
    <property type="match status" value="1"/>
</dbReference>
<reference evidence="5 6" key="1">
    <citation type="submission" date="2016-11" db="EMBL/GenBank/DDBJ databases">
        <authorList>
            <person name="Jaros S."/>
            <person name="Januszkiewicz K."/>
            <person name="Wedrychowicz H."/>
        </authorList>
    </citation>
    <scope>NUCLEOTIDE SEQUENCE [LARGE SCALE GENOMIC DNA]</scope>
    <source>
        <strain evidence="5 6">DSM 14214</strain>
    </source>
</reference>
<dbReference type="Pfam" id="PF12229">
    <property type="entry name" value="PG_binding_4"/>
    <property type="match status" value="1"/>
</dbReference>
<dbReference type="InterPro" id="IPR007391">
    <property type="entry name" value="Vancomycin_resist_VanW"/>
</dbReference>
<feature type="domain" description="G5" evidence="4">
    <location>
        <begin position="415"/>
        <end position="494"/>
    </location>
</feature>
<name>A0A1M6NSS5_9FIRM</name>
<dbReference type="Pfam" id="PF04294">
    <property type="entry name" value="VanW"/>
    <property type="match status" value="1"/>
</dbReference>
<feature type="transmembrane region" description="Helical" evidence="3">
    <location>
        <begin position="45"/>
        <end position="66"/>
    </location>
</feature>
<dbReference type="SMART" id="SM01208">
    <property type="entry name" value="G5"/>
    <property type="match status" value="1"/>
</dbReference>
<keyword evidence="6" id="KW-1185">Reference proteome</keyword>
<keyword evidence="3" id="KW-1133">Transmembrane helix</keyword>
<dbReference type="AlphaFoldDB" id="A0A1M6NSS5"/>
<keyword evidence="3" id="KW-0472">Membrane</keyword>
<dbReference type="Proteomes" id="UP000183975">
    <property type="component" value="Unassembled WGS sequence"/>
</dbReference>
<evidence type="ECO:0000313" key="6">
    <source>
        <dbReference type="Proteomes" id="UP000183975"/>
    </source>
</evidence>
<dbReference type="InterPro" id="IPR011098">
    <property type="entry name" value="G5_dom"/>
</dbReference>
<dbReference type="Gene3D" id="2.20.230.10">
    <property type="entry name" value="Resuscitation-promoting factor rpfb"/>
    <property type="match status" value="1"/>
</dbReference>
<feature type="region of interest" description="Disordered" evidence="2">
    <location>
        <begin position="484"/>
        <end position="517"/>
    </location>
</feature>
<dbReference type="PROSITE" id="PS51109">
    <property type="entry name" value="G5"/>
    <property type="match status" value="1"/>
</dbReference>
<evidence type="ECO:0000259" key="4">
    <source>
        <dbReference type="PROSITE" id="PS51109"/>
    </source>
</evidence>
<evidence type="ECO:0000256" key="3">
    <source>
        <dbReference type="SAM" id="Phobius"/>
    </source>
</evidence>
<dbReference type="PANTHER" id="PTHR35788:SF1">
    <property type="entry name" value="EXPORTED PROTEIN"/>
    <property type="match status" value="1"/>
</dbReference>
<evidence type="ECO:0000313" key="5">
    <source>
        <dbReference type="EMBL" id="SHJ98632.1"/>
    </source>
</evidence>
<dbReference type="EMBL" id="FRAH01000011">
    <property type="protein sequence ID" value="SHJ98632.1"/>
    <property type="molecule type" value="Genomic_DNA"/>
</dbReference>
<evidence type="ECO:0000256" key="1">
    <source>
        <dbReference type="ARBA" id="ARBA00022729"/>
    </source>
</evidence>
<keyword evidence="1" id="KW-0732">Signal</keyword>
<keyword evidence="3" id="KW-0812">Transmembrane</keyword>
<organism evidence="5 6">
    <name type="scientific">Anaerotignum lactatifermentans DSM 14214</name>
    <dbReference type="NCBI Taxonomy" id="1121323"/>
    <lineage>
        <taxon>Bacteria</taxon>
        <taxon>Bacillati</taxon>
        <taxon>Bacillota</taxon>
        <taxon>Clostridia</taxon>
        <taxon>Lachnospirales</taxon>
        <taxon>Anaerotignaceae</taxon>
        <taxon>Anaerotignum</taxon>
    </lineage>
</organism>
<dbReference type="InterPro" id="IPR052913">
    <property type="entry name" value="Glycopeptide_resist_protein"/>
</dbReference>
<feature type="compositionally biased region" description="Basic and acidic residues" evidence="2">
    <location>
        <begin position="493"/>
        <end position="502"/>
    </location>
</feature>
<accession>A0A1M6NSS5</accession>
<dbReference type="PANTHER" id="PTHR35788">
    <property type="entry name" value="EXPORTED PROTEIN-RELATED"/>
    <property type="match status" value="1"/>
</dbReference>
<evidence type="ECO:0000256" key="2">
    <source>
        <dbReference type="SAM" id="MobiDB-lite"/>
    </source>
</evidence>
<gene>
    <name evidence="5" type="ORF">SAMN02745138_00935</name>
</gene>
<dbReference type="InterPro" id="IPR022029">
    <property type="entry name" value="YoaR-like_PG-bd"/>
</dbReference>